<dbReference type="Proteomes" id="UP000288024">
    <property type="component" value="Unassembled WGS sequence"/>
</dbReference>
<evidence type="ECO:0000313" key="4">
    <source>
        <dbReference type="Proteomes" id="UP000288024"/>
    </source>
</evidence>
<dbReference type="PANTHER" id="PTHR34473">
    <property type="entry name" value="UPF0699 TRANSMEMBRANE PROTEIN YDBS"/>
    <property type="match status" value="1"/>
</dbReference>
<feature type="transmembrane region" description="Helical" evidence="1">
    <location>
        <begin position="21"/>
        <end position="41"/>
    </location>
</feature>
<sequence length="164" mass="19256">MYSKIEEPKKRISEKAMKVWRISETIINVGILVVLGVLYYLDDYFEWTYWIGWIILGLIGLTVLSAIWEIIIEPSLKQKYWRYDVDEEFIQLKSGIWKKQHQLIPMTKVQSVELVQGPLLRKYQLYSISVGTMGSSHQIPAIPEEEALELRNQIAHYAKIKEVE</sequence>
<gene>
    <name evidence="3" type="ORF">EM808_26310</name>
</gene>
<keyword evidence="4" id="KW-1185">Reference proteome</keyword>
<dbReference type="RefSeq" id="WP_127742465.1">
    <property type="nucleotide sequence ID" value="NZ_JAMAVA010000016.1"/>
</dbReference>
<keyword evidence="1" id="KW-0472">Membrane</keyword>
<dbReference type="EMBL" id="RZTZ01000021">
    <property type="protein sequence ID" value="RVT56914.1"/>
    <property type="molecule type" value="Genomic_DNA"/>
</dbReference>
<feature type="transmembrane region" description="Helical" evidence="1">
    <location>
        <begin position="47"/>
        <end position="72"/>
    </location>
</feature>
<accession>A0A3S2UCE7</accession>
<protein>
    <recommendedName>
        <fullName evidence="2">YdbS-like PH domain-containing protein</fullName>
    </recommendedName>
</protein>
<comment type="caution">
    <text evidence="3">The sequence shown here is derived from an EMBL/GenBank/DDBJ whole genome shotgun (WGS) entry which is preliminary data.</text>
</comment>
<evidence type="ECO:0000259" key="2">
    <source>
        <dbReference type="Pfam" id="PF03703"/>
    </source>
</evidence>
<organism evidence="3 4">
    <name type="scientific">Niallia taxi</name>
    <dbReference type="NCBI Taxonomy" id="2499688"/>
    <lineage>
        <taxon>Bacteria</taxon>
        <taxon>Bacillati</taxon>
        <taxon>Bacillota</taxon>
        <taxon>Bacilli</taxon>
        <taxon>Bacillales</taxon>
        <taxon>Bacillaceae</taxon>
        <taxon>Niallia</taxon>
    </lineage>
</organism>
<reference evidence="3 4" key="1">
    <citation type="submission" date="2019-01" db="EMBL/GenBank/DDBJ databases">
        <title>Bacillus sp. M5HDSG1-1, whole genome shotgun sequence.</title>
        <authorList>
            <person name="Tuo L."/>
        </authorList>
    </citation>
    <scope>NUCLEOTIDE SEQUENCE [LARGE SCALE GENOMIC DNA]</scope>
    <source>
        <strain evidence="3 4">M5HDSG1-1</strain>
    </source>
</reference>
<dbReference type="Pfam" id="PF03703">
    <property type="entry name" value="bPH_2"/>
    <property type="match status" value="1"/>
</dbReference>
<evidence type="ECO:0000256" key="1">
    <source>
        <dbReference type="SAM" id="Phobius"/>
    </source>
</evidence>
<evidence type="ECO:0000313" key="3">
    <source>
        <dbReference type="EMBL" id="RVT56914.1"/>
    </source>
</evidence>
<dbReference type="PANTHER" id="PTHR34473:SF2">
    <property type="entry name" value="UPF0699 TRANSMEMBRANE PROTEIN YDBT"/>
    <property type="match status" value="1"/>
</dbReference>
<proteinExistence type="predicted"/>
<keyword evidence="1" id="KW-1133">Transmembrane helix</keyword>
<keyword evidence="1" id="KW-0812">Transmembrane</keyword>
<dbReference type="AlphaFoldDB" id="A0A3S2UCE7"/>
<feature type="domain" description="YdbS-like PH" evidence="2">
    <location>
        <begin position="80"/>
        <end position="154"/>
    </location>
</feature>
<name>A0A3S2UCE7_9BACI</name>
<dbReference type="InterPro" id="IPR005182">
    <property type="entry name" value="YdbS-like_PH"/>
</dbReference>
<dbReference type="GeneID" id="87619767"/>